<evidence type="ECO:0000313" key="14">
    <source>
        <dbReference type="Proteomes" id="UP000657372"/>
    </source>
</evidence>
<evidence type="ECO:0000256" key="1">
    <source>
        <dbReference type="ARBA" id="ARBA00004141"/>
    </source>
</evidence>
<evidence type="ECO:0000256" key="10">
    <source>
        <dbReference type="SAM" id="Phobius"/>
    </source>
</evidence>
<keyword evidence="5" id="KW-0862">Zinc</keyword>
<comment type="subcellular location">
    <subcellularLocation>
        <location evidence="1">Membrane</location>
        <topology evidence="1">Multi-pass membrane protein</topology>
    </subcellularLocation>
</comment>
<evidence type="ECO:0000256" key="2">
    <source>
        <dbReference type="ARBA" id="ARBA00008873"/>
    </source>
</evidence>
<dbReference type="Proteomes" id="UP000657372">
    <property type="component" value="Unassembled WGS sequence"/>
</dbReference>
<dbReference type="Pfam" id="PF16916">
    <property type="entry name" value="ZT_dimer"/>
    <property type="match status" value="1"/>
</dbReference>
<comment type="similarity">
    <text evidence="2">Belongs to the cation diffusion facilitator (CDF) transporter (TC 2.A.4) family. SLC30A subfamily.</text>
</comment>
<dbReference type="SUPFAM" id="SSF161111">
    <property type="entry name" value="Cation efflux protein transmembrane domain-like"/>
    <property type="match status" value="1"/>
</dbReference>
<keyword evidence="4 10" id="KW-0812">Transmembrane</keyword>
<dbReference type="InterPro" id="IPR027469">
    <property type="entry name" value="Cation_efflux_TMD_sf"/>
</dbReference>
<keyword evidence="8 10" id="KW-0472">Membrane</keyword>
<feature type="domain" description="Cation efflux protein cytoplasmic" evidence="12">
    <location>
        <begin position="213"/>
        <end position="288"/>
    </location>
</feature>
<keyword evidence="5" id="KW-0864">Zinc transport</keyword>
<dbReference type="InterPro" id="IPR050681">
    <property type="entry name" value="CDF/SLC30A"/>
</dbReference>
<reference evidence="13 14" key="1">
    <citation type="submission" date="2020-11" db="EMBL/GenBank/DDBJ databases">
        <title>WGS of Herminiimonas contaminans strain Marseille-Q4544 isolated from planarians Schmidtea mediterranea.</title>
        <authorList>
            <person name="Kangale L."/>
        </authorList>
    </citation>
    <scope>NUCLEOTIDE SEQUENCE [LARGE SCALE GENOMIC DNA]</scope>
    <source>
        <strain evidence="13 14">Marseille-Q4544</strain>
    </source>
</reference>
<evidence type="ECO:0000256" key="6">
    <source>
        <dbReference type="ARBA" id="ARBA00022989"/>
    </source>
</evidence>
<evidence type="ECO:0000259" key="12">
    <source>
        <dbReference type="Pfam" id="PF16916"/>
    </source>
</evidence>
<evidence type="ECO:0000256" key="9">
    <source>
        <dbReference type="SAM" id="MobiDB-lite"/>
    </source>
</evidence>
<feature type="domain" description="Cation efflux protein transmembrane" evidence="11">
    <location>
        <begin position="18"/>
        <end position="209"/>
    </location>
</feature>
<feature type="transmembrane region" description="Helical" evidence="10">
    <location>
        <begin position="48"/>
        <end position="65"/>
    </location>
</feature>
<evidence type="ECO:0000256" key="3">
    <source>
        <dbReference type="ARBA" id="ARBA00022448"/>
    </source>
</evidence>
<dbReference type="InterPro" id="IPR027470">
    <property type="entry name" value="Cation_efflux_CTD"/>
</dbReference>
<feature type="compositionally biased region" description="Basic and acidic residues" evidence="9">
    <location>
        <begin position="305"/>
        <end position="316"/>
    </location>
</feature>
<evidence type="ECO:0000313" key="13">
    <source>
        <dbReference type="EMBL" id="MBF8179722.1"/>
    </source>
</evidence>
<dbReference type="NCBIfam" id="TIGR01297">
    <property type="entry name" value="CDF"/>
    <property type="match status" value="1"/>
</dbReference>
<evidence type="ECO:0000256" key="5">
    <source>
        <dbReference type="ARBA" id="ARBA00022906"/>
    </source>
</evidence>
<dbReference type="PANTHER" id="PTHR11562:SF17">
    <property type="entry name" value="RE54080P-RELATED"/>
    <property type="match status" value="1"/>
</dbReference>
<feature type="transmembrane region" description="Helical" evidence="10">
    <location>
        <begin position="183"/>
        <end position="201"/>
    </location>
</feature>
<dbReference type="InterPro" id="IPR002524">
    <property type="entry name" value="Cation_efflux"/>
</dbReference>
<feature type="transmembrane region" description="Helical" evidence="10">
    <location>
        <begin position="17"/>
        <end position="42"/>
    </location>
</feature>
<evidence type="ECO:0000256" key="8">
    <source>
        <dbReference type="ARBA" id="ARBA00023136"/>
    </source>
</evidence>
<feature type="transmembrane region" description="Helical" evidence="10">
    <location>
        <begin position="156"/>
        <end position="177"/>
    </location>
</feature>
<gene>
    <name evidence="13" type="ORF">IXC47_18735</name>
</gene>
<dbReference type="InterPro" id="IPR058533">
    <property type="entry name" value="Cation_efflux_TM"/>
</dbReference>
<protein>
    <submittedName>
        <fullName evidence="13">Cation transporter</fullName>
    </submittedName>
</protein>
<dbReference type="Gene3D" id="1.20.1510.10">
    <property type="entry name" value="Cation efflux protein transmembrane domain"/>
    <property type="match status" value="1"/>
</dbReference>
<organism evidence="13 14">
    <name type="scientific">Herminiimonas contaminans</name>
    <dbReference type="NCBI Taxonomy" id="1111140"/>
    <lineage>
        <taxon>Bacteria</taxon>
        <taxon>Pseudomonadati</taxon>
        <taxon>Pseudomonadota</taxon>
        <taxon>Betaproteobacteria</taxon>
        <taxon>Burkholderiales</taxon>
        <taxon>Oxalobacteraceae</taxon>
        <taxon>Herminiimonas</taxon>
    </lineage>
</organism>
<feature type="transmembrane region" description="Helical" evidence="10">
    <location>
        <begin position="85"/>
        <end position="104"/>
    </location>
</feature>
<dbReference type="SUPFAM" id="SSF160240">
    <property type="entry name" value="Cation efflux protein cytoplasmic domain-like"/>
    <property type="match status" value="1"/>
</dbReference>
<feature type="transmembrane region" description="Helical" evidence="10">
    <location>
        <begin position="116"/>
        <end position="135"/>
    </location>
</feature>
<keyword evidence="7" id="KW-0406">Ion transport</keyword>
<accession>A0ABS0EY10</accession>
<keyword evidence="6 10" id="KW-1133">Transmembrane helix</keyword>
<sequence length="316" mass="34736">MSAGHNHALPKGQNQKYLLIAFVLTSTFLVAEVIGGLVTGSLALLSDAAHMLTDASALAIALIAIQIAKRAADSRRTFGYHRFEILAASFNAIMLFFVAMYILYEAYRRFKSPIEIQSMGMLIIASLGLIINLISMKLLSSGKDASLNIKGAYLEVWSDMLGSVGVIAGALIIRFTGWTWVDSVIAVGIGFWVLPRTWILLRESINVLLEGVPEHIDLEKLRKSVSDIAGVRSIHDLHVWSITSGKISLTMHVVGDLEAFNRDRLLTEIQTTLAEQWEIHHTTIQMEAEACDQATNDHTFGPPGDSEKDHPPEKSS</sequence>
<proteinExistence type="inferred from homology"/>
<evidence type="ECO:0000259" key="11">
    <source>
        <dbReference type="Pfam" id="PF01545"/>
    </source>
</evidence>
<dbReference type="PANTHER" id="PTHR11562">
    <property type="entry name" value="CATION EFFLUX PROTEIN/ ZINC TRANSPORTER"/>
    <property type="match status" value="1"/>
</dbReference>
<feature type="region of interest" description="Disordered" evidence="9">
    <location>
        <begin position="294"/>
        <end position="316"/>
    </location>
</feature>
<name>A0ABS0EY10_9BURK</name>
<keyword evidence="3" id="KW-0813">Transport</keyword>
<keyword evidence="14" id="KW-1185">Reference proteome</keyword>
<evidence type="ECO:0000256" key="7">
    <source>
        <dbReference type="ARBA" id="ARBA00023065"/>
    </source>
</evidence>
<dbReference type="InterPro" id="IPR036837">
    <property type="entry name" value="Cation_efflux_CTD_sf"/>
</dbReference>
<comment type="caution">
    <text evidence="13">The sequence shown here is derived from an EMBL/GenBank/DDBJ whole genome shotgun (WGS) entry which is preliminary data.</text>
</comment>
<dbReference type="EMBL" id="JADOEL010000027">
    <property type="protein sequence ID" value="MBF8179722.1"/>
    <property type="molecule type" value="Genomic_DNA"/>
</dbReference>
<dbReference type="RefSeq" id="WP_012079620.1">
    <property type="nucleotide sequence ID" value="NZ_JADOEL010000027.1"/>
</dbReference>
<evidence type="ECO:0000256" key="4">
    <source>
        <dbReference type="ARBA" id="ARBA00022692"/>
    </source>
</evidence>
<dbReference type="Pfam" id="PF01545">
    <property type="entry name" value="Cation_efflux"/>
    <property type="match status" value="1"/>
</dbReference>